<protein>
    <submittedName>
        <fullName evidence="13">Chloride channel protein</fullName>
    </submittedName>
</protein>
<feature type="transmembrane region" description="Helical" evidence="11">
    <location>
        <begin position="340"/>
        <end position="359"/>
    </location>
</feature>
<feature type="transmembrane region" description="Helical" evidence="11">
    <location>
        <begin position="403"/>
        <end position="424"/>
    </location>
</feature>
<feature type="transmembrane region" description="Helical" evidence="11">
    <location>
        <begin position="313"/>
        <end position="334"/>
    </location>
</feature>
<dbReference type="EMBL" id="JAGRQH010000001">
    <property type="protein sequence ID" value="MBR0558822.1"/>
    <property type="molecule type" value="Genomic_DNA"/>
</dbReference>
<evidence type="ECO:0000256" key="7">
    <source>
        <dbReference type="ARBA" id="ARBA00023173"/>
    </source>
</evidence>
<evidence type="ECO:0000259" key="12">
    <source>
        <dbReference type="PROSITE" id="PS51371"/>
    </source>
</evidence>
<feature type="transmembrane region" description="Helical" evidence="11">
    <location>
        <begin position="21"/>
        <end position="52"/>
    </location>
</feature>
<keyword evidence="10" id="KW-0129">CBS domain</keyword>
<feature type="transmembrane region" description="Helical" evidence="11">
    <location>
        <begin position="242"/>
        <end position="262"/>
    </location>
</feature>
<dbReference type="PRINTS" id="PR00762">
    <property type="entry name" value="CLCHANNEL"/>
</dbReference>
<dbReference type="PANTHER" id="PTHR43427">
    <property type="entry name" value="CHLORIDE CHANNEL PROTEIN CLC-E"/>
    <property type="match status" value="1"/>
</dbReference>
<dbReference type="InterPro" id="IPR050368">
    <property type="entry name" value="ClC-type_chloride_channel"/>
</dbReference>
<dbReference type="PROSITE" id="PS51371">
    <property type="entry name" value="CBS"/>
    <property type="match status" value="1"/>
</dbReference>
<evidence type="ECO:0000256" key="1">
    <source>
        <dbReference type="ARBA" id="ARBA00004141"/>
    </source>
</evidence>
<comment type="subcellular location">
    <subcellularLocation>
        <location evidence="1">Membrane</location>
        <topology evidence="1">Multi-pass membrane protein</topology>
    </subcellularLocation>
</comment>
<evidence type="ECO:0000256" key="2">
    <source>
        <dbReference type="ARBA" id="ARBA00022448"/>
    </source>
</evidence>
<keyword evidence="2" id="KW-0813">Transport</keyword>
<dbReference type="CDD" id="cd00400">
    <property type="entry name" value="Voltage_gated_ClC"/>
    <property type="match status" value="1"/>
</dbReference>
<name>A0ABS5E4J3_9PROT</name>
<reference evidence="13 14" key="1">
    <citation type="submission" date="2021-04" db="EMBL/GenBank/DDBJ databases">
        <title>The complete genome sequence of Neokomagataea sp. TBRC 2177.</title>
        <authorList>
            <person name="Charoenyingcharoen P."/>
            <person name="Yukphan P."/>
        </authorList>
    </citation>
    <scope>NUCLEOTIDE SEQUENCE [LARGE SCALE GENOMIC DNA]</scope>
    <source>
        <strain evidence="13 14">TBRC 2177</strain>
    </source>
</reference>
<keyword evidence="7" id="KW-0869">Chloride channel</keyword>
<evidence type="ECO:0000256" key="10">
    <source>
        <dbReference type="PROSITE-ProRule" id="PRU00703"/>
    </source>
</evidence>
<dbReference type="InterPro" id="IPR000644">
    <property type="entry name" value="CBS_dom"/>
</dbReference>
<dbReference type="Gene3D" id="1.10.3080.10">
    <property type="entry name" value="Clc chloride channel"/>
    <property type="match status" value="1"/>
</dbReference>
<sequence>MREPRSFLAPVWLRSWVRADEIWLTLLSAILGGVAALWVIGISTVTLMLHRWLYGVAYTPTGHLSGLDHLSVWRTVLALTLGGLAVGVFGVVAAVFVPRQPVDPIEANALHGGRMSLRDSLVVVGQTILSNGSGASIGLEAGFTQIGSACASWAGRAFRVRRDDLRVLVGAGAGAAIGAAFNAPVTGAFYAFELVIGSYTLASLPPVAAAALAGVGVAHVLHHNPMALPPLSIGPLDWNAGIGVVLISVLSALTAIAVMFSVTQVEKVFRRLPVPGWGRPALGGLAVSGLAVIHPSVLSSGHEAMRRVLSGDFTPRMAAGLLLLKAVASALSIGSGFRGGLFFASLYLGTLAGTVYTVFLTPLGVAPGSMVLAALVGMSAMAVAVIGSPMTMVCLALEMTGSAVFSGATFVAAIISLLTVRRLFGYSFATWRFHLRGESIRSAVDVGWIRSLDVRRMMRPVPRSLPLRTSVARAQKVLAPGSGQRVILLDDAGRYAGVLGIADLHLADGTRGQTLEMLAQHGGDVLTPLMNVREAIELFTQAEADALVVVDDVMSRKVVGLLTEQHALRRYAEELERSRRSLAGEESFPT</sequence>
<keyword evidence="14" id="KW-1185">Reference proteome</keyword>
<dbReference type="SUPFAM" id="SSF54631">
    <property type="entry name" value="CBS-domain pair"/>
    <property type="match status" value="1"/>
</dbReference>
<feature type="transmembrane region" description="Helical" evidence="11">
    <location>
        <begin position="371"/>
        <end position="391"/>
    </location>
</feature>
<dbReference type="Pfam" id="PF00654">
    <property type="entry name" value="Voltage_CLC"/>
    <property type="match status" value="1"/>
</dbReference>
<comment type="caution">
    <text evidence="13">The sequence shown here is derived from an EMBL/GenBank/DDBJ whole genome shotgun (WGS) entry which is preliminary data.</text>
</comment>
<keyword evidence="4 11" id="KW-1133">Transmembrane helix</keyword>
<evidence type="ECO:0000256" key="5">
    <source>
        <dbReference type="ARBA" id="ARBA00023065"/>
    </source>
</evidence>
<feature type="transmembrane region" description="Helical" evidence="11">
    <location>
        <begin position="198"/>
        <end position="221"/>
    </location>
</feature>
<evidence type="ECO:0000256" key="3">
    <source>
        <dbReference type="ARBA" id="ARBA00022692"/>
    </source>
</evidence>
<evidence type="ECO:0000313" key="14">
    <source>
        <dbReference type="Proteomes" id="UP000677812"/>
    </source>
</evidence>
<dbReference type="Proteomes" id="UP000677812">
    <property type="component" value="Unassembled WGS sequence"/>
</dbReference>
<dbReference type="InterPro" id="IPR014743">
    <property type="entry name" value="Cl-channel_core"/>
</dbReference>
<feature type="transmembrane region" description="Helical" evidence="11">
    <location>
        <begin position="72"/>
        <end position="97"/>
    </location>
</feature>
<evidence type="ECO:0000313" key="13">
    <source>
        <dbReference type="EMBL" id="MBR0558822.1"/>
    </source>
</evidence>
<keyword evidence="6 11" id="KW-0472">Membrane</keyword>
<dbReference type="InterPro" id="IPR001807">
    <property type="entry name" value="ClC"/>
</dbReference>
<evidence type="ECO:0000256" key="9">
    <source>
        <dbReference type="ARBA" id="ARBA00023303"/>
    </source>
</evidence>
<organism evidence="13 14">
    <name type="scientific">Neokomagataea anthophila</name>
    <dbReference type="NCBI Taxonomy" id="2826925"/>
    <lineage>
        <taxon>Bacteria</taxon>
        <taxon>Pseudomonadati</taxon>
        <taxon>Pseudomonadota</taxon>
        <taxon>Alphaproteobacteria</taxon>
        <taxon>Acetobacterales</taxon>
        <taxon>Acetobacteraceae</taxon>
        <taxon>Neokomagataea</taxon>
    </lineage>
</organism>
<proteinExistence type="predicted"/>
<keyword evidence="8" id="KW-0868">Chloride</keyword>
<feature type="domain" description="CBS" evidence="12">
    <location>
        <begin position="517"/>
        <end position="577"/>
    </location>
</feature>
<dbReference type="PANTHER" id="PTHR43427:SF6">
    <property type="entry name" value="CHLORIDE CHANNEL PROTEIN CLC-E"/>
    <property type="match status" value="1"/>
</dbReference>
<keyword evidence="9" id="KW-0407">Ion channel</keyword>
<dbReference type="Gene3D" id="3.10.580.10">
    <property type="entry name" value="CBS-domain"/>
    <property type="match status" value="1"/>
</dbReference>
<dbReference type="InterPro" id="IPR046342">
    <property type="entry name" value="CBS_dom_sf"/>
</dbReference>
<keyword evidence="5" id="KW-0406">Ion transport</keyword>
<dbReference type="SUPFAM" id="SSF81340">
    <property type="entry name" value="Clc chloride channel"/>
    <property type="match status" value="1"/>
</dbReference>
<evidence type="ECO:0000256" key="6">
    <source>
        <dbReference type="ARBA" id="ARBA00023136"/>
    </source>
</evidence>
<dbReference type="RefSeq" id="WP_211680356.1">
    <property type="nucleotide sequence ID" value="NZ_JAGRQH010000001.1"/>
</dbReference>
<feature type="transmembrane region" description="Helical" evidence="11">
    <location>
        <begin position="282"/>
        <end position="301"/>
    </location>
</feature>
<accession>A0ABS5E4J3</accession>
<feature type="transmembrane region" description="Helical" evidence="11">
    <location>
        <begin position="167"/>
        <end position="192"/>
    </location>
</feature>
<evidence type="ECO:0000256" key="11">
    <source>
        <dbReference type="SAM" id="Phobius"/>
    </source>
</evidence>
<keyword evidence="3 11" id="KW-0812">Transmembrane</keyword>
<evidence type="ECO:0000256" key="8">
    <source>
        <dbReference type="ARBA" id="ARBA00023214"/>
    </source>
</evidence>
<evidence type="ECO:0000256" key="4">
    <source>
        <dbReference type="ARBA" id="ARBA00022989"/>
    </source>
</evidence>
<gene>
    <name evidence="13" type="ORF">KB213_01930</name>
</gene>